<dbReference type="EMBL" id="CADCTO010000544">
    <property type="protein sequence ID" value="CAA9286158.1"/>
    <property type="molecule type" value="Genomic_DNA"/>
</dbReference>
<accession>A0A6J4JSM1</accession>
<proteinExistence type="predicted"/>
<organism evidence="1">
    <name type="scientific">uncultured Armatimonadetes bacterium</name>
    <dbReference type="NCBI Taxonomy" id="157466"/>
    <lineage>
        <taxon>Bacteria</taxon>
        <taxon>Bacillati</taxon>
        <taxon>Armatimonadota</taxon>
        <taxon>environmental samples</taxon>
    </lineage>
</organism>
<gene>
    <name evidence="1" type="ORF">AVDCRST_MAG63-3979</name>
</gene>
<evidence type="ECO:0000313" key="1">
    <source>
        <dbReference type="EMBL" id="CAA9286158.1"/>
    </source>
</evidence>
<sequence>MSGGEPTPAWSGAWPCPACYEHEKNAARARHRAPPHPVAGDGIPR</sequence>
<protein>
    <submittedName>
        <fullName evidence="1">Uncharacterized protein</fullName>
    </submittedName>
</protein>
<name>A0A6J4JSM1_9BACT</name>
<reference evidence="1" key="1">
    <citation type="submission" date="2020-02" db="EMBL/GenBank/DDBJ databases">
        <authorList>
            <person name="Meier V. D."/>
        </authorList>
    </citation>
    <scope>NUCLEOTIDE SEQUENCE</scope>
    <source>
        <strain evidence="1">AVDCRST_MAG63</strain>
    </source>
</reference>
<dbReference type="AlphaFoldDB" id="A0A6J4JSM1"/>